<proteinExistence type="inferred from homology"/>
<feature type="transmembrane region" description="Helical" evidence="7">
    <location>
        <begin position="61"/>
        <end position="88"/>
    </location>
</feature>
<dbReference type="RefSeq" id="WP_092495737.1">
    <property type="nucleotide sequence ID" value="NZ_FOFG01000003.1"/>
</dbReference>
<dbReference type="CDD" id="cd06261">
    <property type="entry name" value="TM_PBP2"/>
    <property type="match status" value="1"/>
</dbReference>
<evidence type="ECO:0000256" key="2">
    <source>
        <dbReference type="ARBA" id="ARBA00022448"/>
    </source>
</evidence>
<dbReference type="Gene3D" id="1.10.3720.10">
    <property type="entry name" value="MetI-like"/>
    <property type="match status" value="1"/>
</dbReference>
<evidence type="ECO:0000256" key="1">
    <source>
        <dbReference type="ARBA" id="ARBA00004651"/>
    </source>
</evidence>
<feature type="transmembrane region" description="Helical" evidence="7">
    <location>
        <begin position="7"/>
        <end position="26"/>
    </location>
</feature>
<evidence type="ECO:0000256" key="3">
    <source>
        <dbReference type="ARBA" id="ARBA00022475"/>
    </source>
</evidence>
<dbReference type="STRING" id="1855383.SAMN05216548_103123"/>
<keyword evidence="4 7" id="KW-0812">Transmembrane</keyword>
<feature type="transmembrane region" description="Helical" evidence="7">
    <location>
        <begin position="235"/>
        <end position="256"/>
    </location>
</feature>
<dbReference type="Pfam" id="PF00528">
    <property type="entry name" value="BPD_transp_1"/>
    <property type="match status" value="1"/>
</dbReference>
<dbReference type="InterPro" id="IPR000515">
    <property type="entry name" value="MetI-like"/>
</dbReference>
<dbReference type="GO" id="GO:0055085">
    <property type="term" value="P:transmembrane transport"/>
    <property type="evidence" value="ECO:0007669"/>
    <property type="project" value="InterPro"/>
</dbReference>
<sequence length="271" mass="29905">MTRTISYLILAVLCAFAIFPLVWMIATSLKPYADVYSFPPHYIPEHWSLGFYRQVTQETPFFSYMANSAIVAGSATVFSVLFGAMAGWSLARARFRGREIALYAVLLAYLLPQILIVIPFFGLLAKVGLANSYTGLILAYTTLNFPFSTWLLTDYFRSIPREIEEQGQIDGAHNISIFFRLVLPLATPGLAVAAIFAFISSWNEFLYALIILGNGEKQVLTVGLYNFVGGENAQWGPMMAATTLTMIPTLLLFLAVQRRLVGGLTAGAVKS</sequence>
<evidence type="ECO:0000256" key="7">
    <source>
        <dbReference type="RuleBase" id="RU363032"/>
    </source>
</evidence>
<evidence type="ECO:0000256" key="6">
    <source>
        <dbReference type="ARBA" id="ARBA00023136"/>
    </source>
</evidence>
<feature type="transmembrane region" description="Helical" evidence="7">
    <location>
        <begin position="100"/>
        <end position="125"/>
    </location>
</feature>
<evidence type="ECO:0000259" key="8">
    <source>
        <dbReference type="PROSITE" id="PS50928"/>
    </source>
</evidence>
<name>A0A1H9EB95_9HYPH</name>
<keyword evidence="2 7" id="KW-0813">Transport</keyword>
<dbReference type="GO" id="GO:0005886">
    <property type="term" value="C:plasma membrane"/>
    <property type="evidence" value="ECO:0007669"/>
    <property type="project" value="UniProtKB-SubCell"/>
</dbReference>
<organism evidence="9 10">
    <name type="scientific">Faunimonas pinastri</name>
    <dbReference type="NCBI Taxonomy" id="1855383"/>
    <lineage>
        <taxon>Bacteria</taxon>
        <taxon>Pseudomonadati</taxon>
        <taxon>Pseudomonadota</taxon>
        <taxon>Alphaproteobacteria</taxon>
        <taxon>Hyphomicrobiales</taxon>
        <taxon>Afifellaceae</taxon>
        <taxon>Faunimonas</taxon>
    </lineage>
</organism>
<dbReference type="Proteomes" id="UP000199647">
    <property type="component" value="Unassembled WGS sequence"/>
</dbReference>
<keyword evidence="5 7" id="KW-1133">Transmembrane helix</keyword>
<evidence type="ECO:0000313" key="9">
    <source>
        <dbReference type="EMBL" id="SEQ22857.1"/>
    </source>
</evidence>
<feature type="transmembrane region" description="Helical" evidence="7">
    <location>
        <begin position="177"/>
        <end position="199"/>
    </location>
</feature>
<dbReference type="InterPro" id="IPR050901">
    <property type="entry name" value="BP-dep_ABC_trans_perm"/>
</dbReference>
<evidence type="ECO:0000256" key="4">
    <source>
        <dbReference type="ARBA" id="ARBA00022692"/>
    </source>
</evidence>
<keyword evidence="6 7" id="KW-0472">Membrane</keyword>
<evidence type="ECO:0000313" key="10">
    <source>
        <dbReference type="Proteomes" id="UP000199647"/>
    </source>
</evidence>
<dbReference type="OrthoDB" id="9810086at2"/>
<dbReference type="EMBL" id="FOFG01000003">
    <property type="protein sequence ID" value="SEQ22857.1"/>
    <property type="molecule type" value="Genomic_DNA"/>
</dbReference>
<comment type="subcellular location">
    <subcellularLocation>
        <location evidence="1 7">Cell membrane</location>
        <topology evidence="1 7">Multi-pass membrane protein</topology>
    </subcellularLocation>
</comment>
<dbReference type="SUPFAM" id="SSF161098">
    <property type="entry name" value="MetI-like"/>
    <property type="match status" value="1"/>
</dbReference>
<reference evidence="9 10" key="1">
    <citation type="submission" date="2016-10" db="EMBL/GenBank/DDBJ databases">
        <authorList>
            <person name="de Groot N.N."/>
        </authorList>
    </citation>
    <scope>NUCLEOTIDE SEQUENCE [LARGE SCALE GENOMIC DNA]</scope>
    <source>
        <strain evidence="9 10">A52C2</strain>
    </source>
</reference>
<feature type="domain" description="ABC transmembrane type-1" evidence="8">
    <location>
        <begin position="65"/>
        <end position="256"/>
    </location>
</feature>
<dbReference type="AlphaFoldDB" id="A0A1H9EB95"/>
<feature type="transmembrane region" description="Helical" evidence="7">
    <location>
        <begin position="137"/>
        <end position="156"/>
    </location>
</feature>
<comment type="similarity">
    <text evidence="7">Belongs to the binding-protein-dependent transport system permease family.</text>
</comment>
<accession>A0A1H9EB95</accession>
<keyword evidence="3" id="KW-1003">Cell membrane</keyword>
<dbReference type="PANTHER" id="PTHR32243">
    <property type="entry name" value="MALTOSE TRANSPORT SYSTEM PERMEASE-RELATED"/>
    <property type="match status" value="1"/>
</dbReference>
<dbReference type="InterPro" id="IPR035906">
    <property type="entry name" value="MetI-like_sf"/>
</dbReference>
<dbReference type="PROSITE" id="PS50928">
    <property type="entry name" value="ABC_TM1"/>
    <property type="match status" value="1"/>
</dbReference>
<dbReference type="PANTHER" id="PTHR32243:SF18">
    <property type="entry name" value="INNER MEMBRANE ABC TRANSPORTER PERMEASE PROTEIN YCJP"/>
    <property type="match status" value="1"/>
</dbReference>
<keyword evidence="10" id="KW-1185">Reference proteome</keyword>
<evidence type="ECO:0000256" key="5">
    <source>
        <dbReference type="ARBA" id="ARBA00022989"/>
    </source>
</evidence>
<gene>
    <name evidence="9" type="ORF">SAMN05216548_103123</name>
</gene>
<protein>
    <submittedName>
        <fullName evidence="9">Carbohydrate ABC transporter membrane protein 2, CUT1 family</fullName>
    </submittedName>
</protein>